<comment type="caution">
    <text evidence="9">The sequence shown here is derived from an EMBL/GenBank/DDBJ whole genome shotgun (WGS) entry which is preliminary data.</text>
</comment>
<keyword evidence="5 8" id="KW-0472">Membrane</keyword>
<dbReference type="SUPFAM" id="SSF56784">
    <property type="entry name" value="HAD-like"/>
    <property type="match status" value="1"/>
</dbReference>
<dbReference type="EMBL" id="JADIMF010000104">
    <property type="protein sequence ID" value="MBO8469444.1"/>
    <property type="molecule type" value="Genomic_DNA"/>
</dbReference>
<evidence type="ECO:0000256" key="6">
    <source>
        <dbReference type="ARBA" id="ARBA00039097"/>
    </source>
</evidence>
<evidence type="ECO:0000256" key="5">
    <source>
        <dbReference type="ARBA" id="ARBA00023136"/>
    </source>
</evidence>
<evidence type="ECO:0000256" key="4">
    <source>
        <dbReference type="ARBA" id="ARBA00022989"/>
    </source>
</evidence>
<dbReference type="GO" id="GO:0005886">
    <property type="term" value="C:plasma membrane"/>
    <property type="evidence" value="ECO:0007669"/>
    <property type="project" value="UniProtKB-SubCell"/>
</dbReference>
<keyword evidence="8" id="KW-0479">Metal-binding</keyword>
<name>A0A9D9NDI5_9SPIO</name>
<comment type="catalytic activity">
    <reaction evidence="7">
        <text>Zn(2+)(in) + ATP + H2O = Zn(2+)(out) + ADP + phosphate + H(+)</text>
        <dbReference type="Rhea" id="RHEA:20621"/>
        <dbReference type="ChEBI" id="CHEBI:15377"/>
        <dbReference type="ChEBI" id="CHEBI:15378"/>
        <dbReference type="ChEBI" id="CHEBI:29105"/>
        <dbReference type="ChEBI" id="CHEBI:30616"/>
        <dbReference type="ChEBI" id="CHEBI:43474"/>
        <dbReference type="ChEBI" id="CHEBI:456216"/>
        <dbReference type="EC" id="7.2.2.12"/>
    </reaction>
</comment>
<dbReference type="InterPro" id="IPR051014">
    <property type="entry name" value="Cation_Transport_ATPase_IB"/>
</dbReference>
<organism evidence="9 10">
    <name type="scientific">Candidatus Ornithospirochaeta stercoravium</name>
    <dbReference type="NCBI Taxonomy" id="2840897"/>
    <lineage>
        <taxon>Bacteria</taxon>
        <taxon>Pseudomonadati</taxon>
        <taxon>Spirochaetota</taxon>
        <taxon>Spirochaetia</taxon>
        <taxon>Spirochaetales</taxon>
        <taxon>Spirochaetaceae</taxon>
        <taxon>Spirochaetaceae incertae sedis</taxon>
        <taxon>Candidatus Ornithospirochaeta</taxon>
    </lineage>
</organism>
<keyword evidence="8" id="KW-1003">Cell membrane</keyword>
<comment type="similarity">
    <text evidence="2 8">Belongs to the cation transport ATPase (P-type) (TC 3.A.3) family. Type IB subfamily.</text>
</comment>
<evidence type="ECO:0000313" key="9">
    <source>
        <dbReference type="EMBL" id="MBO8469444.1"/>
    </source>
</evidence>
<dbReference type="Proteomes" id="UP000810292">
    <property type="component" value="Unassembled WGS sequence"/>
</dbReference>
<dbReference type="InterPro" id="IPR023214">
    <property type="entry name" value="HAD_sf"/>
</dbReference>
<evidence type="ECO:0000256" key="7">
    <source>
        <dbReference type="ARBA" id="ARBA00047308"/>
    </source>
</evidence>
<dbReference type="PRINTS" id="PR00119">
    <property type="entry name" value="CATATPASE"/>
</dbReference>
<reference evidence="9" key="1">
    <citation type="submission" date="2020-10" db="EMBL/GenBank/DDBJ databases">
        <authorList>
            <person name="Gilroy R."/>
        </authorList>
    </citation>
    <scope>NUCLEOTIDE SEQUENCE</scope>
    <source>
        <strain evidence="9">14700</strain>
    </source>
</reference>
<dbReference type="GO" id="GO:0005524">
    <property type="term" value="F:ATP binding"/>
    <property type="evidence" value="ECO:0007669"/>
    <property type="project" value="UniProtKB-UniRule"/>
</dbReference>
<comment type="subcellular location">
    <subcellularLocation>
        <location evidence="8">Cell membrane</location>
    </subcellularLocation>
    <subcellularLocation>
        <location evidence="1">Membrane</location>
    </subcellularLocation>
</comment>
<evidence type="ECO:0000313" key="10">
    <source>
        <dbReference type="Proteomes" id="UP000810292"/>
    </source>
</evidence>
<dbReference type="NCBIfam" id="TIGR01525">
    <property type="entry name" value="ATPase-IB_hvy"/>
    <property type="match status" value="1"/>
</dbReference>
<dbReference type="GO" id="GO:0016463">
    <property type="term" value="F:P-type zinc transporter activity"/>
    <property type="evidence" value="ECO:0007669"/>
    <property type="project" value="UniProtKB-EC"/>
</dbReference>
<evidence type="ECO:0000256" key="2">
    <source>
        <dbReference type="ARBA" id="ARBA00006024"/>
    </source>
</evidence>
<dbReference type="GO" id="GO:0046872">
    <property type="term" value="F:metal ion binding"/>
    <property type="evidence" value="ECO:0007669"/>
    <property type="project" value="UniProtKB-KW"/>
</dbReference>
<gene>
    <name evidence="9" type="primary">cadA</name>
    <name evidence="9" type="ORF">IAA72_06640</name>
</gene>
<dbReference type="PANTHER" id="PTHR48085:SF5">
    <property type="entry name" value="CADMIUM_ZINC-TRANSPORTING ATPASE HMA4-RELATED"/>
    <property type="match status" value="1"/>
</dbReference>
<feature type="transmembrane region" description="Helical" evidence="8">
    <location>
        <begin position="406"/>
        <end position="426"/>
    </location>
</feature>
<dbReference type="InterPro" id="IPR023299">
    <property type="entry name" value="ATPase_P-typ_cyto_dom_N"/>
</dbReference>
<dbReference type="PROSITE" id="PS00154">
    <property type="entry name" value="ATPASE_E1_E2"/>
    <property type="match status" value="1"/>
</dbReference>
<dbReference type="GO" id="GO:0016887">
    <property type="term" value="F:ATP hydrolysis activity"/>
    <property type="evidence" value="ECO:0007669"/>
    <property type="project" value="InterPro"/>
</dbReference>
<dbReference type="InterPro" id="IPR023298">
    <property type="entry name" value="ATPase_P-typ_TM_dom_sf"/>
</dbReference>
<sequence>EGDKVLSGSINGEGTILVRTESSYSDSTASKIMKLVNESEGKKARSERFITRFSRYYTPFVCIAALLVAFIPPVFGIMELSDSLYRACMLLVISCPCALVLSVPLAYFASMGSFARHGILIKGDESIQNLASIDTIAMDKTGTLTEGRFSVRKVVSYGISEKELLSMAASLERSSSHPIASAIVESADENILPASNVKEIPGIGIEGIVNGKTVKVGNSRILPSIEETDEEGTVSYVAEDGKLLGYIVVRDEIKEDAPEAIEAMRKAGVRSIVMLSGDRVERVQKTAEELGLDKAIGGLLPDGKLEAFESLMQKGKITAYAGDGINDAPTLARADIGIAMGGVGSDAAIEAADAVIMNDDISRIPVAIRLAKKTEILVKENIGLSLVIKALVFILAIFGITNMWAAVFADTGVLILAVINSLRALFWKV</sequence>
<dbReference type="GO" id="GO:0015086">
    <property type="term" value="F:cadmium ion transmembrane transporter activity"/>
    <property type="evidence" value="ECO:0007669"/>
    <property type="project" value="TreeGrafter"/>
</dbReference>
<dbReference type="Pfam" id="PF00702">
    <property type="entry name" value="Hydrolase"/>
    <property type="match status" value="1"/>
</dbReference>
<proteinExistence type="inferred from homology"/>
<keyword evidence="8" id="KW-0547">Nucleotide-binding</keyword>
<dbReference type="InterPro" id="IPR018303">
    <property type="entry name" value="ATPase_P-typ_P_site"/>
</dbReference>
<feature type="transmembrane region" description="Helical" evidence="8">
    <location>
        <begin position="382"/>
        <end position="400"/>
    </location>
</feature>
<feature type="transmembrane region" description="Helical" evidence="8">
    <location>
        <begin position="56"/>
        <end position="78"/>
    </location>
</feature>
<feature type="transmembrane region" description="Helical" evidence="8">
    <location>
        <begin position="84"/>
        <end position="109"/>
    </location>
</feature>
<accession>A0A9D9NDI5</accession>
<evidence type="ECO:0000256" key="3">
    <source>
        <dbReference type="ARBA" id="ARBA00022692"/>
    </source>
</evidence>
<dbReference type="AlphaFoldDB" id="A0A9D9NDI5"/>
<dbReference type="Gene3D" id="3.40.1110.10">
    <property type="entry name" value="Calcium-transporting ATPase, cytoplasmic domain N"/>
    <property type="match status" value="1"/>
</dbReference>
<keyword evidence="4 8" id="KW-1133">Transmembrane helix</keyword>
<feature type="non-terminal residue" evidence="9">
    <location>
        <position position="1"/>
    </location>
</feature>
<dbReference type="NCBIfam" id="TIGR01512">
    <property type="entry name" value="ATPase-IB2_Cd"/>
    <property type="match status" value="1"/>
</dbReference>
<protein>
    <recommendedName>
        <fullName evidence="6">P-type Zn(2+) transporter</fullName>
        <ecNumber evidence="6">7.2.2.12</ecNumber>
    </recommendedName>
</protein>
<dbReference type="PANTHER" id="PTHR48085">
    <property type="entry name" value="CADMIUM/ZINC-TRANSPORTING ATPASE HMA2-RELATED"/>
    <property type="match status" value="1"/>
</dbReference>
<reference evidence="9" key="2">
    <citation type="journal article" date="2021" name="PeerJ">
        <title>Extensive microbial diversity within the chicken gut microbiome revealed by metagenomics and culture.</title>
        <authorList>
            <person name="Gilroy R."/>
            <person name="Ravi A."/>
            <person name="Getino M."/>
            <person name="Pursley I."/>
            <person name="Horton D.L."/>
            <person name="Alikhan N.F."/>
            <person name="Baker D."/>
            <person name="Gharbi K."/>
            <person name="Hall N."/>
            <person name="Watson M."/>
            <person name="Adriaenssens E.M."/>
            <person name="Foster-Nyarko E."/>
            <person name="Jarju S."/>
            <person name="Secka A."/>
            <person name="Antonio M."/>
            <person name="Oren A."/>
            <person name="Chaudhuri R.R."/>
            <person name="La Ragione R."/>
            <person name="Hildebrand F."/>
            <person name="Pallen M.J."/>
        </authorList>
    </citation>
    <scope>NUCLEOTIDE SEQUENCE</scope>
    <source>
        <strain evidence="9">14700</strain>
    </source>
</reference>
<dbReference type="SUPFAM" id="SSF81665">
    <property type="entry name" value="Calcium ATPase, transmembrane domain M"/>
    <property type="match status" value="1"/>
</dbReference>
<dbReference type="InterPro" id="IPR036412">
    <property type="entry name" value="HAD-like_sf"/>
</dbReference>
<keyword evidence="8" id="KW-0067">ATP-binding</keyword>
<evidence type="ECO:0000256" key="8">
    <source>
        <dbReference type="RuleBase" id="RU362081"/>
    </source>
</evidence>
<dbReference type="NCBIfam" id="TIGR01494">
    <property type="entry name" value="ATPase_P-type"/>
    <property type="match status" value="1"/>
</dbReference>
<dbReference type="InterPro" id="IPR001757">
    <property type="entry name" value="P_typ_ATPase"/>
</dbReference>
<dbReference type="EC" id="7.2.2.12" evidence="6"/>
<dbReference type="Gene3D" id="3.40.50.1000">
    <property type="entry name" value="HAD superfamily/HAD-like"/>
    <property type="match status" value="1"/>
</dbReference>
<dbReference type="InterPro" id="IPR027256">
    <property type="entry name" value="P-typ_ATPase_IB"/>
</dbReference>
<evidence type="ECO:0000256" key="1">
    <source>
        <dbReference type="ARBA" id="ARBA00004370"/>
    </source>
</evidence>
<keyword evidence="3 8" id="KW-0812">Transmembrane</keyword>